<dbReference type="Pfam" id="PF24802">
    <property type="entry name" value="DUF7703"/>
    <property type="match status" value="1"/>
</dbReference>
<sequence>FNGVELLCTIFLTFKRWSGKYFYCLVVATLGVLVYQINVFMMIFATLSNGHGIIACIGIGWSMMVTGQSLVLWSRLHLVLRSTWKLRLILCMIIFNGFCMHGPQFVFSLLNNAIDPTYKPFEVMEKVSVAILTTQEIIISIVYLVAATRILRIGESLQRKGNRRRIQLLVLANIAIICIDVCTITLEYLALWGVWCSFKGFGYSVKLKIEFAILNQLRDSVKGS</sequence>
<feature type="transmembrane region" description="Helical" evidence="1">
    <location>
        <begin position="127"/>
        <end position="147"/>
    </location>
</feature>
<dbReference type="EMBL" id="ML978154">
    <property type="protein sequence ID" value="KAF2036503.1"/>
    <property type="molecule type" value="Genomic_DNA"/>
</dbReference>
<feature type="non-terminal residue" evidence="3">
    <location>
        <position position="1"/>
    </location>
</feature>
<name>A0A9P4HL19_9PLEO</name>
<keyword evidence="1" id="KW-0812">Transmembrane</keyword>
<proteinExistence type="predicted"/>
<dbReference type="PANTHER" id="PTHR37013">
    <property type="entry name" value="INTEGRAL MEMBRANE PROTEIN (AFU_ORTHOLOGUE AFUA_1G05950)-RELATED"/>
    <property type="match status" value="1"/>
</dbReference>
<comment type="caution">
    <text evidence="3">The sequence shown here is derived from an EMBL/GenBank/DDBJ whole genome shotgun (WGS) entry which is preliminary data.</text>
</comment>
<accession>A0A9P4HL19</accession>
<feature type="transmembrane region" description="Helical" evidence="1">
    <location>
        <begin position="21"/>
        <end position="45"/>
    </location>
</feature>
<feature type="transmembrane region" description="Helical" evidence="1">
    <location>
        <begin position="51"/>
        <end position="74"/>
    </location>
</feature>
<feature type="non-terminal residue" evidence="3">
    <location>
        <position position="224"/>
    </location>
</feature>
<evidence type="ECO:0000313" key="3">
    <source>
        <dbReference type="EMBL" id="KAF2036503.1"/>
    </source>
</evidence>
<feature type="domain" description="DUF7703" evidence="2">
    <location>
        <begin position="1"/>
        <end position="218"/>
    </location>
</feature>
<reference evidence="3" key="1">
    <citation type="journal article" date="2020" name="Stud. Mycol.">
        <title>101 Dothideomycetes genomes: a test case for predicting lifestyles and emergence of pathogens.</title>
        <authorList>
            <person name="Haridas S."/>
            <person name="Albert R."/>
            <person name="Binder M."/>
            <person name="Bloem J."/>
            <person name="Labutti K."/>
            <person name="Salamov A."/>
            <person name="Andreopoulos B."/>
            <person name="Baker S."/>
            <person name="Barry K."/>
            <person name="Bills G."/>
            <person name="Bluhm B."/>
            <person name="Cannon C."/>
            <person name="Castanera R."/>
            <person name="Culley D."/>
            <person name="Daum C."/>
            <person name="Ezra D."/>
            <person name="Gonzalez J."/>
            <person name="Henrissat B."/>
            <person name="Kuo A."/>
            <person name="Liang C."/>
            <person name="Lipzen A."/>
            <person name="Lutzoni F."/>
            <person name="Magnuson J."/>
            <person name="Mondo S."/>
            <person name="Nolan M."/>
            <person name="Ohm R."/>
            <person name="Pangilinan J."/>
            <person name="Park H.-J."/>
            <person name="Ramirez L."/>
            <person name="Alfaro M."/>
            <person name="Sun H."/>
            <person name="Tritt A."/>
            <person name="Yoshinaga Y."/>
            <person name="Zwiers L.-H."/>
            <person name="Turgeon B."/>
            <person name="Goodwin S."/>
            <person name="Spatafora J."/>
            <person name="Crous P."/>
            <person name="Grigoriev I."/>
        </authorList>
    </citation>
    <scope>NUCLEOTIDE SEQUENCE</scope>
    <source>
        <strain evidence="3">CBS 110217</strain>
    </source>
</reference>
<evidence type="ECO:0000259" key="2">
    <source>
        <dbReference type="Pfam" id="PF24802"/>
    </source>
</evidence>
<dbReference type="PANTHER" id="PTHR37013:SF4">
    <property type="entry name" value="INTEGRAL MEMBRANE PROTEIN"/>
    <property type="match status" value="1"/>
</dbReference>
<keyword evidence="1" id="KW-1133">Transmembrane helix</keyword>
<keyword evidence="4" id="KW-1185">Reference proteome</keyword>
<protein>
    <recommendedName>
        <fullName evidence="2">DUF7703 domain-containing protein</fullName>
    </recommendedName>
</protein>
<feature type="transmembrane region" description="Helical" evidence="1">
    <location>
        <begin position="168"/>
        <end position="195"/>
    </location>
</feature>
<dbReference type="OrthoDB" id="405906at2759"/>
<keyword evidence="1" id="KW-0472">Membrane</keyword>
<feature type="transmembrane region" description="Helical" evidence="1">
    <location>
        <begin position="86"/>
        <end position="107"/>
    </location>
</feature>
<evidence type="ECO:0000256" key="1">
    <source>
        <dbReference type="SAM" id="Phobius"/>
    </source>
</evidence>
<dbReference type="InterPro" id="IPR056120">
    <property type="entry name" value="DUF7703"/>
</dbReference>
<evidence type="ECO:0000313" key="4">
    <source>
        <dbReference type="Proteomes" id="UP000799777"/>
    </source>
</evidence>
<gene>
    <name evidence="3" type="ORF">EK21DRAFT_45352</name>
</gene>
<dbReference type="Proteomes" id="UP000799777">
    <property type="component" value="Unassembled WGS sequence"/>
</dbReference>
<organism evidence="3 4">
    <name type="scientific">Setomelanomma holmii</name>
    <dbReference type="NCBI Taxonomy" id="210430"/>
    <lineage>
        <taxon>Eukaryota</taxon>
        <taxon>Fungi</taxon>
        <taxon>Dikarya</taxon>
        <taxon>Ascomycota</taxon>
        <taxon>Pezizomycotina</taxon>
        <taxon>Dothideomycetes</taxon>
        <taxon>Pleosporomycetidae</taxon>
        <taxon>Pleosporales</taxon>
        <taxon>Pleosporineae</taxon>
        <taxon>Phaeosphaeriaceae</taxon>
        <taxon>Setomelanomma</taxon>
    </lineage>
</organism>
<dbReference type="AlphaFoldDB" id="A0A9P4HL19"/>